<evidence type="ECO:0000313" key="1">
    <source>
        <dbReference type="EMBL" id="PWG66628.1"/>
    </source>
</evidence>
<evidence type="ECO:0000313" key="2">
    <source>
        <dbReference type="Proteomes" id="UP000245876"/>
    </source>
</evidence>
<gene>
    <name evidence="1" type="ORF">DF196_01630</name>
</gene>
<name>A0A2U2NC14_9BIFI</name>
<dbReference type="AlphaFoldDB" id="A0A2U2NC14"/>
<comment type="caution">
    <text evidence="1">The sequence shown here is derived from an EMBL/GenBank/DDBJ whole genome shotgun (WGS) entry which is preliminary data.</text>
</comment>
<sequence length="232" mass="26525">MTVLKPFWDKKTITNLVKYRVSVDWHGGRYSAELEAHHMENARIPQTYPHTLIIRMPDGTTRILFTALTMTAQVKPTELVDKLNVLPAEDYPAGLVKIAYQAAKELQAGDKLKIRGLEELCPWDGEYKTGEVEIRLGNGEQTVWVGENGIEYIIRRQQQLPSKPGLYSGNDKSLYQLDKFHNWHLIYDASLHGNEQWSNPMVCPSEAYLLKRMPLTFIDPLNLGENDDSKTI</sequence>
<organism evidence="1 2">
    <name type="scientific">Bifidobacterium callitrichidarum</name>
    <dbReference type="NCBI Taxonomy" id="2052941"/>
    <lineage>
        <taxon>Bacteria</taxon>
        <taxon>Bacillati</taxon>
        <taxon>Actinomycetota</taxon>
        <taxon>Actinomycetes</taxon>
        <taxon>Bifidobacteriales</taxon>
        <taxon>Bifidobacteriaceae</taxon>
        <taxon>Bifidobacterium</taxon>
    </lineage>
</organism>
<reference evidence="1 2" key="1">
    <citation type="journal article" date="2018" name="Int. J. Syst. Evol. Microbiol.">
        <title>Bifidobacterium callitrichidarum sp. nov. from the faeces of the emperor tamarin (Saguinus imperator).</title>
        <authorList>
            <person name="Modesto M."/>
            <person name="Michelini S."/>
            <person name="Sansosti M.C."/>
            <person name="De Filippo C."/>
            <person name="Cavalieri D."/>
            <person name="Qvirist L."/>
            <person name="Andlid T."/>
            <person name="Spiezio C."/>
            <person name="Sandri C."/>
            <person name="Pascarelli S."/>
            <person name="Sgorbati B."/>
            <person name="Mattarelli P."/>
        </authorList>
    </citation>
    <scope>NUCLEOTIDE SEQUENCE [LARGE SCALE GENOMIC DNA]</scope>
    <source>
        <strain evidence="1 2">TRI 5</strain>
    </source>
</reference>
<dbReference type="RefSeq" id="WP_109056197.1">
    <property type="nucleotide sequence ID" value="NZ_QFFM01000003.1"/>
</dbReference>
<proteinExistence type="predicted"/>
<protein>
    <submittedName>
        <fullName evidence="1">Uncharacterized protein</fullName>
    </submittedName>
</protein>
<dbReference type="EMBL" id="QFFM01000003">
    <property type="protein sequence ID" value="PWG66628.1"/>
    <property type="molecule type" value="Genomic_DNA"/>
</dbReference>
<accession>A0A2U2NC14</accession>
<keyword evidence="2" id="KW-1185">Reference proteome</keyword>
<dbReference type="Proteomes" id="UP000245876">
    <property type="component" value="Unassembled WGS sequence"/>
</dbReference>